<comment type="caution">
    <text evidence="2">The sequence shown here is derived from an EMBL/GenBank/DDBJ whole genome shotgun (WGS) entry which is preliminary data.</text>
</comment>
<gene>
    <name evidence="2" type="ORF">RIF29_25082</name>
</gene>
<organism evidence="2 3">
    <name type="scientific">Crotalaria pallida</name>
    <name type="common">Smooth rattlebox</name>
    <name type="synonym">Crotalaria striata</name>
    <dbReference type="NCBI Taxonomy" id="3830"/>
    <lineage>
        <taxon>Eukaryota</taxon>
        <taxon>Viridiplantae</taxon>
        <taxon>Streptophyta</taxon>
        <taxon>Embryophyta</taxon>
        <taxon>Tracheophyta</taxon>
        <taxon>Spermatophyta</taxon>
        <taxon>Magnoliopsida</taxon>
        <taxon>eudicotyledons</taxon>
        <taxon>Gunneridae</taxon>
        <taxon>Pentapetalae</taxon>
        <taxon>rosids</taxon>
        <taxon>fabids</taxon>
        <taxon>Fabales</taxon>
        <taxon>Fabaceae</taxon>
        <taxon>Papilionoideae</taxon>
        <taxon>50 kb inversion clade</taxon>
        <taxon>genistoids sensu lato</taxon>
        <taxon>core genistoids</taxon>
        <taxon>Crotalarieae</taxon>
        <taxon>Crotalaria</taxon>
    </lineage>
</organism>
<sequence length="182" mass="19452">MSRPHRTARVVKTFTTVSSGRGSSGRSRQGWGGLSREKGHDGVGCDSLVKLLTTQVVRRVSSLPKRSHDGMGGTRGAEGGPEGWVLLSTSRWLREAWVGKKLTTKAVRRVTIGGVRWSCGDSRSGDVLCVSTLVWWWCWTVWLDCSRVVWLDCVVGVFAGGVAGVGGGGGVGWWLLVVGGVA</sequence>
<evidence type="ECO:0000313" key="2">
    <source>
        <dbReference type="EMBL" id="KAK7259474.1"/>
    </source>
</evidence>
<accession>A0AAN9ELR9</accession>
<reference evidence="2 3" key="1">
    <citation type="submission" date="2024-01" db="EMBL/GenBank/DDBJ databases">
        <title>The genomes of 5 underutilized Papilionoideae crops provide insights into root nodulation and disease resistanc.</title>
        <authorList>
            <person name="Yuan L."/>
        </authorList>
    </citation>
    <scope>NUCLEOTIDE SEQUENCE [LARGE SCALE GENOMIC DNA]</scope>
    <source>
        <strain evidence="2">ZHUSHIDOU_FW_LH</strain>
        <tissue evidence="2">Leaf</tissue>
    </source>
</reference>
<feature type="compositionally biased region" description="Low complexity" evidence="1">
    <location>
        <begin position="18"/>
        <end position="29"/>
    </location>
</feature>
<dbReference type="EMBL" id="JAYWIO010000005">
    <property type="protein sequence ID" value="KAK7259474.1"/>
    <property type="molecule type" value="Genomic_DNA"/>
</dbReference>
<evidence type="ECO:0000313" key="3">
    <source>
        <dbReference type="Proteomes" id="UP001372338"/>
    </source>
</evidence>
<dbReference type="AlphaFoldDB" id="A0AAN9ELR9"/>
<proteinExistence type="predicted"/>
<dbReference type="Proteomes" id="UP001372338">
    <property type="component" value="Unassembled WGS sequence"/>
</dbReference>
<feature type="region of interest" description="Disordered" evidence="1">
    <location>
        <begin position="17"/>
        <end position="39"/>
    </location>
</feature>
<keyword evidence="3" id="KW-1185">Reference proteome</keyword>
<evidence type="ECO:0000256" key="1">
    <source>
        <dbReference type="SAM" id="MobiDB-lite"/>
    </source>
</evidence>
<protein>
    <submittedName>
        <fullName evidence="2">Uncharacterized protein</fullName>
    </submittedName>
</protein>
<name>A0AAN9ELR9_CROPI</name>